<keyword evidence="2" id="KW-0442">Lipid degradation</keyword>
<dbReference type="Gene3D" id="3.40.50.1820">
    <property type="entry name" value="alpha/beta hydrolase"/>
    <property type="match status" value="1"/>
</dbReference>
<protein>
    <submittedName>
        <fullName evidence="5">Lipase</fullName>
    </submittedName>
</protein>
<dbReference type="PANTHER" id="PTHR10272">
    <property type="entry name" value="PLATELET-ACTIVATING FACTOR ACETYLHYDROLASE"/>
    <property type="match status" value="1"/>
</dbReference>
<dbReference type="SUPFAM" id="SSF53474">
    <property type="entry name" value="alpha/beta-Hydrolases"/>
    <property type="match status" value="1"/>
</dbReference>
<sequence length="448" mass="48613">MPGRRCWGGALLLTGGGIARAAVRTQAQQQAAGGVTLRLPRPTGPHPVGSTTLYLVDPSRRDPWDPAIPVREVMVTVLYPADRPRISRYPVEPQMTARTAAVFAQLAPLEHPQLPTVGVDWAATSTHARAGAPAQAVRRPVVLYSPGGGDLRTLGTCTAEELASRGHVVVTIDHPGDACAVEFPVTTNYRPEPVRTTELRGDPRTQPDVYRTVIAARLADTRFVLDQLALLTDGHNPDAAGRPIPQHLPRALDLARVGMYGHSVGGTAAAEAAYDDRRIRAVVNMEGYLDYPPDHPGKPGPLFPVARYGLDRPMLLLGTDGFRDADINRSWSAMLAHPNRRSHWRQIDDSMHWVFSDFAALAPQLQATGLMTVEGRSQMVGTIAPTCSVPRVRGCILRFFERNLSGAQGPRPAATNRASSSSTNRAYGYFSPSCSRRHRATSAVEPYD</sequence>
<keyword evidence="6" id="KW-1185">Reference proteome</keyword>
<accession>A0ABQ2VKR5</accession>
<dbReference type="RefSeq" id="WP_229852846.1">
    <property type="nucleotide sequence ID" value="NZ_BMRP01000035.1"/>
</dbReference>
<dbReference type="Pfam" id="PF03403">
    <property type="entry name" value="PAF-AH_p_II"/>
    <property type="match status" value="1"/>
</dbReference>
<evidence type="ECO:0000313" key="5">
    <source>
        <dbReference type="EMBL" id="GGU90122.1"/>
    </source>
</evidence>
<evidence type="ECO:0000256" key="3">
    <source>
        <dbReference type="ARBA" id="ARBA00023098"/>
    </source>
</evidence>
<reference evidence="6" key="1">
    <citation type="journal article" date="2019" name="Int. J. Syst. Evol. Microbiol.">
        <title>The Global Catalogue of Microorganisms (GCM) 10K type strain sequencing project: providing services to taxonomists for standard genome sequencing and annotation.</title>
        <authorList>
            <consortium name="The Broad Institute Genomics Platform"/>
            <consortium name="The Broad Institute Genome Sequencing Center for Infectious Disease"/>
            <person name="Wu L."/>
            <person name="Ma J."/>
        </authorList>
    </citation>
    <scope>NUCLEOTIDE SEQUENCE [LARGE SCALE GENOMIC DNA]</scope>
    <source>
        <strain evidence="6">JCM 3399</strain>
    </source>
</reference>
<organism evidence="5 6">
    <name type="scientific">Streptomyces albospinus</name>
    <dbReference type="NCBI Taxonomy" id="285515"/>
    <lineage>
        <taxon>Bacteria</taxon>
        <taxon>Bacillati</taxon>
        <taxon>Actinomycetota</taxon>
        <taxon>Actinomycetes</taxon>
        <taxon>Kitasatosporales</taxon>
        <taxon>Streptomycetaceae</taxon>
        <taxon>Streptomyces</taxon>
    </lineage>
</organism>
<name>A0ABQ2VKR5_9ACTN</name>
<feature type="signal peptide" evidence="4">
    <location>
        <begin position="1"/>
        <end position="21"/>
    </location>
</feature>
<evidence type="ECO:0000256" key="1">
    <source>
        <dbReference type="ARBA" id="ARBA00022801"/>
    </source>
</evidence>
<keyword evidence="1" id="KW-0378">Hydrolase</keyword>
<evidence type="ECO:0000256" key="4">
    <source>
        <dbReference type="SAM" id="SignalP"/>
    </source>
</evidence>
<keyword evidence="3" id="KW-0443">Lipid metabolism</keyword>
<evidence type="ECO:0000256" key="2">
    <source>
        <dbReference type="ARBA" id="ARBA00022963"/>
    </source>
</evidence>
<dbReference type="Proteomes" id="UP000654471">
    <property type="component" value="Unassembled WGS sequence"/>
</dbReference>
<keyword evidence="4" id="KW-0732">Signal</keyword>
<evidence type="ECO:0000313" key="6">
    <source>
        <dbReference type="Proteomes" id="UP000654471"/>
    </source>
</evidence>
<dbReference type="PANTHER" id="PTHR10272:SF0">
    <property type="entry name" value="PLATELET-ACTIVATING FACTOR ACETYLHYDROLASE"/>
    <property type="match status" value="1"/>
</dbReference>
<dbReference type="EMBL" id="BMRP01000035">
    <property type="protein sequence ID" value="GGU90122.1"/>
    <property type="molecule type" value="Genomic_DNA"/>
</dbReference>
<proteinExistence type="predicted"/>
<comment type="caution">
    <text evidence="5">The sequence shown here is derived from an EMBL/GenBank/DDBJ whole genome shotgun (WGS) entry which is preliminary data.</text>
</comment>
<feature type="chain" id="PRO_5045792150" evidence="4">
    <location>
        <begin position="22"/>
        <end position="448"/>
    </location>
</feature>
<dbReference type="InterPro" id="IPR029058">
    <property type="entry name" value="AB_hydrolase_fold"/>
</dbReference>
<gene>
    <name evidence="5" type="ORF">GCM10010211_65880</name>
</gene>